<dbReference type="PIRSF" id="PIRSF000103">
    <property type="entry name" value="HIBADH"/>
    <property type="match status" value="1"/>
</dbReference>
<dbReference type="EMBL" id="JBHSOW010000049">
    <property type="protein sequence ID" value="MFC5650397.1"/>
    <property type="molecule type" value="Genomic_DNA"/>
</dbReference>
<dbReference type="InterPro" id="IPR013328">
    <property type="entry name" value="6PGD_dom2"/>
</dbReference>
<dbReference type="PANTHER" id="PTHR43580:SF2">
    <property type="entry name" value="CYTOKINE-LIKE NUCLEAR FACTOR N-PAC"/>
    <property type="match status" value="1"/>
</dbReference>
<dbReference type="SUPFAM" id="SSF51735">
    <property type="entry name" value="NAD(P)-binding Rossmann-fold domains"/>
    <property type="match status" value="1"/>
</dbReference>
<evidence type="ECO:0000256" key="2">
    <source>
        <dbReference type="ARBA" id="ARBA00023002"/>
    </source>
</evidence>
<dbReference type="RefSeq" id="WP_379188950.1">
    <property type="nucleotide sequence ID" value="NZ_JBHSOW010000049.1"/>
</dbReference>
<dbReference type="InterPro" id="IPR015815">
    <property type="entry name" value="HIBADH-related"/>
</dbReference>
<dbReference type="Gene3D" id="3.40.50.720">
    <property type="entry name" value="NAD(P)-binding Rossmann-like Domain"/>
    <property type="match status" value="1"/>
</dbReference>
<organism evidence="6 7">
    <name type="scientific">Paenibacillus solisilvae</name>
    <dbReference type="NCBI Taxonomy" id="2486751"/>
    <lineage>
        <taxon>Bacteria</taxon>
        <taxon>Bacillati</taxon>
        <taxon>Bacillota</taxon>
        <taxon>Bacilli</taxon>
        <taxon>Bacillales</taxon>
        <taxon>Paenibacillaceae</taxon>
        <taxon>Paenibacillus</taxon>
    </lineage>
</organism>
<dbReference type="EC" id="1.1.-.-" evidence="6"/>
<dbReference type="Pfam" id="PF14833">
    <property type="entry name" value="NAD_binding_11"/>
    <property type="match status" value="1"/>
</dbReference>
<keyword evidence="3" id="KW-0520">NAD</keyword>
<evidence type="ECO:0000256" key="1">
    <source>
        <dbReference type="ARBA" id="ARBA00009080"/>
    </source>
</evidence>
<keyword evidence="7" id="KW-1185">Reference proteome</keyword>
<evidence type="ECO:0000256" key="3">
    <source>
        <dbReference type="ARBA" id="ARBA00023027"/>
    </source>
</evidence>
<name>A0ABW0VWZ4_9BACL</name>
<accession>A0ABW0VWZ4</accession>
<reference evidence="7" key="1">
    <citation type="journal article" date="2019" name="Int. J. Syst. Evol. Microbiol.">
        <title>The Global Catalogue of Microorganisms (GCM) 10K type strain sequencing project: providing services to taxonomists for standard genome sequencing and annotation.</title>
        <authorList>
            <consortium name="The Broad Institute Genomics Platform"/>
            <consortium name="The Broad Institute Genome Sequencing Center for Infectious Disease"/>
            <person name="Wu L."/>
            <person name="Ma J."/>
        </authorList>
    </citation>
    <scope>NUCLEOTIDE SEQUENCE [LARGE SCALE GENOMIC DNA]</scope>
    <source>
        <strain evidence="7">CGMCC 1.3240</strain>
    </source>
</reference>
<sequence length="295" mass="31291">MKGRMLSIGWIGLGNMGVPMVKNLLKAGFQVRVYNRSPERAEEVLKAGAVWAGSPKETVQQSDMTFTMVSDVAAVEALHTGDEGILAAPLAGKIVVDMSTIGPEDSRRFAQLVKESGGEFLDAPVSGSVKPAQDGQLVILAGGNADVFEICQPMFRALGKRSILFGENGSGCLAKLVINLLLGITVQGVSEALVLADKVGLNRAQVLEMMLESALGSPFLRMKQQLFLENDFPAAFALRLMHKDIGLALDVARRTETPLPAASAANTVYSEAIASGMGDLDVSAVYLQLKEMAGL</sequence>
<evidence type="ECO:0000313" key="7">
    <source>
        <dbReference type="Proteomes" id="UP001596047"/>
    </source>
</evidence>
<dbReference type="SUPFAM" id="SSF48179">
    <property type="entry name" value="6-phosphogluconate dehydrogenase C-terminal domain-like"/>
    <property type="match status" value="1"/>
</dbReference>
<dbReference type="GO" id="GO:0016491">
    <property type="term" value="F:oxidoreductase activity"/>
    <property type="evidence" value="ECO:0007669"/>
    <property type="project" value="UniProtKB-KW"/>
</dbReference>
<gene>
    <name evidence="6" type="ORF">ACFPYJ_14920</name>
</gene>
<dbReference type="Gene3D" id="1.10.1040.10">
    <property type="entry name" value="N-(1-d-carboxylethyl)-l-norvaline Dehydrogenase, domain 2"/>
    <property type="match status" value="1"/>
</dbReference>
<comment type="similarity">
    <text evidence="1">Belongs to the HIBADH-related family.</text>
</comment>
<dbReference type="InterPro" id="IPR006115">
    <property type="entry name" value="6PGDH_NADP-bd"/>
</dbReference>
<protein>
    <submittedName>
        <fullName evidence="6">NAD(P)-dependent oxidoreductase</fullName>
        <ecNumber evidence="6">1.1.-.-</ecNumber>
    </submittedName>
</protein>
<keyword evidence="2 6" id="KW-0560">Oxidoreductase</keyword>
<dbReference type="InterPro" id="IPR029154">
    <property type="entry name" value="HIBADH-like_NADP-bd"/>
</dbReference>
<dbReference type="Pfam" id="PF03446">
    <property type="entry name" value="NAD_binding_2"/>
    <property type="match status" value="1"/>
</dbReference>
<evidence type="ECO:0000313" key="6">
    <source>
        <dbReference type="EMBL" id="MFC5650397.1"/>
    </source>
</evidence>
<dbReference type="Proteomes" id="UP001596047">
    <property type="component" value="Unassembled WGS sequence"/>
</dbReference>
<evidence type="ECO:0000259" key="4">
    <source>
        <dbReference type="Pfam" id="PF03446"/>
    </source>
</evidence>
<dbReference type="InterPro" id="IPR051265">
    <property type="entry name" value="HIBADH-related_NP60_sf"/>
</dbReference>
<proteinExistence type="inferred from homology"/>
<dbReference type="PANTHER" id="PTHR43580">
    <property type="entry name" value="OXIDOREDUCTASE GLYR1-RELATED"/>
    <property type="match status" value="1"/>
</dbReference>
<evidence type="ECO:0000259" key="5">
    <source>
        <dbReference type="Pfam" id="PF14833"/>
    </source>
</evidence>
<dbReference type="InterPro" id="IPR008927">
    <property type="entry name" value="6-PGluconate_DH-like_C_sf"/>
</dbReference>
<dbReference type="InterPro" id="IPR036291">
    <property type="entry name" value="NAD(P)-bd_dom_sf"/>
</dbReference>
<feature type="domain" description="6-phosphogluconate dehydrogenase NADP-binding" evidence="4">
    <location>
        <begin position="7"/>
        <end position="163"/>
    </location>
</feature>
<feature type="domain" description="3-hydroxyisobutyrate dehydrogenase-like NAD-binding" evidence="5">
    <location>
        <begin position="169"/>
        <end position="286"/>
    </location>
</feature>
<comment type="caution">
    <text evidence="6">The sequence shown here is derived from an EMBL/GenBank/DDBJ whole genome shotgun (WGS) entry which is preliminary data.</text>
</comment>